<reference evidence="2" key="2">
    <citation type="submission" date="2020-06" db="EMBL/GenBank/DDBJ databases">
        <title>Helianthus annuus Genome sequencing and assembly Release 2.</title>
        <authorList>
            <person name="Gouzy J."/>
            <person name="Langlade N."/>
            <person name="Munos S."/>
        </authorList>
    </citation>
    <scope>NUCLEOTIDE SEQUENCE</scope>
    <source>
        <tissue evidence="2">Leaves</tissue>
    </source>
</reference>
<dbReference type="Proteomes" id="UP000215914">
    <property type="component" value="Unassembled WGS sequence"/>
</dbReference>
<dbReference type="Gramene" id="mRNA:HanXRQr2_Chr11g0494871">
    <property type="protein sequence ID" value="CDS:HanXRQr2_Chr11g0494871.1"/>
    <property type="gene ID" value="HanXRQr2_Chr11g0494871"/>
</dbReference>
<keyword evidence="1" id="KW-0732">Signal</keyword>
<proteinExistence type="predicted"/>
<comment type="caution">
    <text evidence="2">The sequence shown here is derived from an EMBL/GenBank/DDBJ whole genome shotgun (WGS) entry which is preliminary data.</text>
</comment>
<dbReference type="EMBL" id="MNCJ02000326">
    <property type="protein sequence ID" value="KAF5782353.1"/>
    <property type="molecule type" value="Genomic_DNA"/>
</dbReference>
<organism evidence="2 3">
    <name type="scientific">Helianthus annuus</name>
    <name type="common">Common sunflower</name>
    <dbReference type="NCBI Taxonomy" id="4232"/>
    <lineage>
        <taxon>Eukaryota</taxon>
        <taxon>Viridiplantae</taxon>
        <taxon>Streptophyta</taxon>
        <taxon>Embryophyta</taxon>
        <taxon>Tracheophyta</taxon>
        <taxon>Spermatophyta</taxon>
        <taxon>Magnoliopsida</taxon>
        <taxon>eudicotyledons</taxon>
        <taxon>Gunneridae</taxon>
        <taxon>Pentapetalae</taxon>
        <taxon>asterids</taxon>
        <taxon>campanulids</taxon>
        <taxon>Asterales</taxon>
        <taxon>Asteraceae</taxon>
        <taxon>Asteroideae</taxon>
        <taxon>Heliantheae alliance</taxon>
        <taxon>Heliantheae</taxon>
        <taxon>Helianthus</taxon>
    </lineage>
</organism>
<evidence type="ECO:0000256" key="1">
    <source>
        <dbReference type="SAM" id="SignalP"/>
    </source>
</evidence>
<keyword evidence="3" id="KW-1185">Reference proteome</keyword>
<accession>A0A9K3HPY8</accession>
<evidence type="ECO:0000313" key="2">
    <source>
        <dbReference type="EMBL" id="KAF5782353.1"/>
    </source>
</evidence>
<feature type="chain" id="PRO_5039921062" description="FBD domain-containing protein" evidence="1">
    <location>
        <begin position="21"/>
        <end position="123"/>
    </location>
</feature>
<feature type="signal peptide" evidence="1">
    <location>
        <begin position="1"/>
        <end position="20"/>
    </location>
</feature>
<evidence type="ECO:0008006" key="4">
    <source>
        <dbReference type="Google" id="ProtNLM"/>
    </source>
</evidence>
<protein>
    <recommendedName>
        <fullName evidence="4">FBD domain-containing protein</fullName>
    </recommendedName>
</protein>
<reference evidence="2" key="1">
    <citation type="journal article" date="2017" name="Nature">
        <title>The sunflower genome provides insights into oil metabolism, flowering and Asterid evolution.</title>
        <authorList>
            <person name="Badouin H."/>
            <person name="Gouzy J."/>
            <person name="Grassa C.J."/>
            <person name="Murat F."/>
            <person name="Staton S.E."/>
            <person name="Cottret L."/>
            <person name="Lelandais-Briere C."/>
            <person name="Owens G.L."/>
            <person name="Carrere S."/>
            <person name="Mayjonade B."/>
            <person name="Legrand L."/>
            <person name="Gill N."/>
            <person name="Kane N.C."/>
            <person name="Bowers J.E."/>
            <person name="Hubner S."/>
            <person name="Bellec A."/>
            <person name="Berard A."/>
            <person name="Berges H."/>
            <person name="Blanchet N."/>
            <person name="Boniface M.C."/>
            <person name="Brunel D."/>
            <person name="Catrice O."/>
            <person name="Chaidir N."/>
            <person name="Claudel C."/>
            <person name="Donnadieu C."/>
            <person name="Faraut T."/>
            <person name="Fievet G."/>
            <person name="Helmstetter N."/>
            <person name="King M."/>
            <person name="Knapp S.J."/>
            <person name="Lai Z."/>
            <person name="Le Paslier M.C."/>
            <person name="Lippi Y."/>
            <person name="Lorenzon L."/>
            <person name="Mandel J.R."/>
            <person name="Marage G."/>
            <person name="Marchand G."/>
            <person name="Marquand E."/>
            <person name="Bret-Mestries E."/>
            <person name="Morien E."/>
            <person name="Nambeesan S."/>
            <person name="Nguyen T."/>
            <person name="Pegot-Espagnet P."/>
            <person name="Pouilly N."/>
            <person name="Raftis F."/>
            <person name="Sallet E."/>
            <person name="Schiex T."/>
            <person name="Thomas J."/>
            <person name="Vandecasteele C."/>
            <person name="Vares D."/>
            <person name="Vear F."/>
            <person name="Vautrin S."/>
            <person name="Crespi M."/>
            <person name="Mangin B."/>
            <person name="Burke J.M."/>
            <person name="Salse J."/>
            <person name="Munos S."/>
            <person name="Vincourt P."/>
            <person name="Rieseberg L.H."/>
            <person name="Langlade N.B."/>
        </authorList>
    </citation>
    <scope>NUCLEOTIDE SEQUENCE</scope>
    <source>
        <tissue evidence="2">Leaves</tissue>
    </source>
</reference>
<gene>
    <name evidence="2" type="ORF">HanXRQr2_Chr11g0494871</name>
</gene>
<name>A0A9K3HPY8_HELAN</name>
<sequence>MGLSICLPLLSNLTLEGVCGNVEVFNIVAPQLKNLTIRGSFASGHEYLISAPDLVYLLYRGYDLLQLYTDGFPSLEKVDISVFRPKDAHQVLYLLRQLHNVKSTLNLEIVEVIGSVYLMYSSL</sequence>
<evidence type="ECO:0000313" key="3">
    <source>
        <dbReference type="Proteomes" id="UP000215914"/>
    </source>
</evidence>
<dbReference type="AlphaFoldDB" id="A0A9K3HPY8"/>